<dbReference type="AlphaFoldDB" id="A0A451BLP4"/>
<dbReference type="PANTHER" id="PTHR33751:SF9">
    <property type="entry name" value="CYTOCHROME C4"/>
    <property type="match status" value="1"/>
</dbReference>
<gene>
    <name evidence="11" type="ORF">BECKSD772D_GA0070982_10412</name>
    <name evidence="10" type="ORF">BECKSD772E_GA0070983_100457</name>
    <name evidence="9" type="ORF">BECKSD772F_GA0070984_103410</name>
</gene>
<evidence type="ECO:0000256" key="7">
    <source>
        <dbReference type="SAM" id="SignalP"/>
    </source>
</evidence>
<reference evidence="11" key="1">
    <citation type="submission" date="2019-02" db="EMBL/GenBank/DDBJ databases">
        <authorList>
            <person name="Gruber-Vodicka R. H."/>
            <person name="Seah K. B. B."/>
        </authorList>
    </citation>
    <scope>NUCLEOTIDE SEQUENCE</scope>
    <source>
        <strain evidence="11">BECK_S127</strain>
        <strain evidence="10">BECK_S1320</strain>
        <strain evidence="9">BECK_S1321</strain>
    </source>
</reference>
<dbReference type="GO" id="GO:0009055">
    <property type="term" value="F:electron transfer activity"/>
    <property type="evidence" value="ECO:0007669"/>
    <property type="project" value="InterPro"/>
</dbReference>
<evidence type="ECO:0000256" key="3">
    <source>
        <dbReference type="ARBA" id="ARBA00022723"/>
    </source>
</evidence>
<dbReference type="EMBL" id="CAADFR010000034">
    <property type="protein sequence ID" value="VFK39148.1"/>
    <property type="molecule type" value="Genomic_DNA"/>
</dbReference>
<organism evidence="11">
    <name type="scientific">Candidatus Kentrum sp. SD</name>
    <dbReference type="NCBI Taxonomy" id="2126332"/>
    <lineage>
        <taxon>Bacteria</taxon>
        <taxon>Pseudomonadati</taxon>
        <taxon>Pseudomonadota</taxon>
        <taxon>Gammaproteobacteria</taxon>
        <taxon>Candidatus Kentrum</taxon>
    </lineage>
</organism>
<protein>
    <submittedName>
        <fullName evidence="11">Cytochrome c</fullName>
    </submittedName>
</protein>
<evidence type="ECO:0000313" key="9">
    <source>
        <dbReference type="EMBL" id="VFK39148.1"/>
    </source>
</evidence>
<evidence type="ECO:0000313" key="11">
    <source>
        <dbReference type="EMBL" id="VFK79222.1"/>
    </source>
</evidence>
<accession>A0A451BLP4</accession>
<feature type="domain" description="Cytochrome c" evidence="8">
    <location>
        <begin position="35"/>
        <end position="118"/>
    </location>
</feature>
<evidence type="ECO:0000313" key="10">
    <source>
        <dbReference type="EMBL" id="VFK39824.1"/>
    </source>
</evidence>
<dbReference type="InterPro" id="IPR009056">
    <property type="entry name" value="Cyt_c-like_dom"/>
</dbReference>
<dbReference type="EMBL" id="CAADFU010000004">
    <property type="protein sequence ID" value="VFK39824.1"/>
    <property type="molecule type" value="Genomic_DNA"/>
</dbReference>
<feature type="signal peptide" evidence="7">
    <location>
        <begin position="1"/>
        <end position="23"/>
    </location>
</feature>
<dbReference type="GO" id="GO:0020037">
    <property type="term" value="F:heme binding"/>
    <property type="evidence" value="ECO:0007669"/>
    <property type="project" value="InterPro"/>
</dbReference>
<evidence type="ECO:0000256" key="1">
    <source>
        <dbReference type="ARBA" id="ARBA00022448"/>
    </source>
</evidence>
<evidence type="ECO:0000259" key="8">
    <source>
        <dbReference type="PROSITE" id="PS51007"/>
    </source>
</evidence>
<keyword evidence="4" id="KW-0249">Electron transport</keyword>
<dbReference type="EMBL" id="CAADHB010000041">
    <property type="protein sequence ID" value="VFK79222.1"/>
    <property type="molecule type" value="Genomic_DNA"/>
</dbReference>
<dbReference type="GO" id="GO:0046872">
    <property type="term" value="F:metal ion binding"/>
    <property type="evidence" value="ECO:0007669"/>
    <property type="project" value="UniProtKB-KW"/>
</dbReference>
<dbReference type="Pfam" id="PF13442">
    <property type="entry name" value="Cytochrome_CBB3"/>
    <property type="match status" value="1"/>
</dbReference>
<dbReference type="PROSITE" id="PS51007">
    <property type="entry name" value="CYTC"/>
    <property type="match status" value="1"/>
</dbReference>
<evidence type="ECO:0000256" key="4">
    <source>
        <dbReference type="ARBA" id="ARBA00022982"/>
    </source>
</evidence>
<evidence type="ECO:0000256" key="2">
    <source>
        <dbReference type="ARBA" id="ARBA00022617"/>
    </source>
</evidence>
<proteinExistence type="predicted"/>
<keyword evidence="1" id="KW-0813">Transport</keyword>
<keyword evidence="7" id="KW-0732">Signal</keyword>
<sequence length="118" mass="12347">MRKLMTFAACVVLTAGMNGVAMADASAEAKPDAGGESNAGAALYKAKLCHTCHGADGKTTTMPVYPKIAGQNEAYIVAQIKDIKDGKRTNGMAAAMKPMVASVSEDEIEKIAKWLAKQ</sequence>
<evidence type="ECO:0000256" key="5">
    <source>
        <dbReference type="ARBA" id="ARBA00023004"/>
    </source>
</evidence>
<keyword evidence="2 6" id="KW-0349">Heme</keyword>
<dbReference type="InterPro" id="IPR050597">
    <property type="entry name" value="Cytochrome_c_Oxidase_Subunit"/>
</dbReference>
<dbReference type="Gene3D" id="1.10.760.10">
    <property type="entry name" value="Cytochrome c-like domain"/>
    <property type="match status" value="1"/>
</dbReference>
<name>A0A451BLP4_9GAMM</name>
<dbReference type="SUPFAM" id="SSF46626">
    <property type="entry name" value="Cytochrome c"/>
    <property type="match status" value="1"/>
</dbReference>
<feature type="chain" id="PRO_5033432973" evidence="7">
    <location>
        <begin position="24"/>
        <end position="118"/>
    </location>
</feature>
<dbReference type="PANTHER" id="PTHR33751">
    <property type="entry name" value="CBB3-TYPE CYTOCHROME C OXIDASE SUBUNIT FIXP"/>
    <property type="match status" value="1"/>
</dbReference>
<keyword evidence="5 6" id="KW-0408">Iron</keyword>
<dbReference type="InterPro" id="IPR036909">
    <property type="entry name" value="Cyt_c-like_dom_sf"/>
</dbReference>
<evidence type="ECO:0000256" key="6">
    <source>
        <dbReference type="PROSITE-ProRule" id="PRU00433"/>
    </source>
</evidence>
<keyword evidence="3 6" id="KW-0479">Metal-binding</keyword>